<name>A0ABX5SJH9_9LACO</name>
<reference evidence="8 9" key="1">
    <citation type="submission" date="2019-03" db="EMBL/GenBank/DDBJ databases">
        <title>Complete Genome Sequence of Leuconostoc kimchii strain NKJ218 Isolated from Homemade Kimchi.</title>
        <authorList>
            <person name="Jung J.Y."/>
            <person name="Jin H.M."/>
            <person name="Jung J.-W."/>
            <person name="Lee S.-Y."/>
            <person name="Ryu B.-G."/>
            <person name="Han S.-S."/>
            <person name="Kang H.K."/>
            <person name="Choi H.W."/>
            <person name="Chung E.J."/>
            <person name="Choi K.-M."/>
        </authorList>
    </citation>
    <scope>NUCLEOTIDE SEQUENCE [LARGE SCALE GENOMIC DNA]</scope>
    <source>
        <strain evidence="8 9">NKJ218</strain>
    </source>
</reference>
<evidence type="ECO:0000256" key="2">
    <source>
        <dbReference type="ARBA" id="ARBA00007362"/>
    </source>
</evidence>
<feature type="transmembrane region" description="Helical" evidence="6">
    <location>
        <begin position="135"/>
        <end position="153"/>
    </location>
</feature>
<feature type="transmembrane region" description="Helical" evidence="6">
    <location>
        <begin position="104"/>
        <end position="123"/>
    </location>
</feature>
<evidence type="ECO:0000256" key="6">
    <source>
        <dbReference type="SAM" id="Phobius"/>
    </source>
</evidence>
<dbReference type="InterPro" id="IPR050638">
    <property type="entry name" value="AA-Vitamin_Transporters"/>
</dbReference>
<feature type="transmembrane region" description="Helical" evidence="6">
    <location>
        <begin position="279"/>
        <end position="297"/>
    </location>
</feature>
<keyword evidence="9" id="KW-1185">Reference proteome</keyword>
<feature type="domain" description="EamA" evidence="7">
    <location>
        <begin position="161"/>
        <end position="292"/>
    </location>
</feature>
<dbReference type="InterPro" id="IPR037185">
    <property type="entry name" value="EmrE-like"/>
</dbReference>
<protein>
    <submittedName>
        <fullName evidence="8">EamA family transporter</fullName>
    </submittedName>
</protein>
<evidence type="ECO:0000256" key="4">
    <source>
        <dbReference type="ARBA" id="ARBA00022989"/>
    </source>
</evidence>
<evidence type="ECO:0000313" key="9">
    <source>
        <dbReference type="Proteomes" id="UP000295756"/>
    </source>
</evidence>
<dbReference type="Proteomes" id="UP000295756">
    <property type="component" value="Chromosome"/>
</dbReference>
<keyword evidence="4 6" id="KW-1133">Transmembrane helix</keyword>
<evidence type="ECO:0000256" key="1">
    <source>
        <dbReference type="ARBA" id="ARBA00004127"/>
    </source>
</evidence>
<evidence type="ECO:0000313" key="8">
    <source>
        <dbReference type="EMBL" id="QBR47532.1"/>
    </source>
</evidence>
<evidence type="ECO:0000256" key="3">
    <source>
        <dbReference type="ARBA" id="ARBA00022692"/>
    </source>
</evidence>
<dbReference type="PANTHER" id="PTHR32322">
    <property type="entry name" value="INNER MEMBRANE TRANSPORTER"/>
    <property type="match status" value="1"/>
</dbReference>
<dbReference type="RefSeq" id="WP_013102265.1">
    <property type="nucleotide sequence ID" value="NZ_CP037939.1"/>
</dbReference>
<dbReference type="SUPFAM" id="SSF103481">
    <property type="entry name" value="Multidrug resistance efflux transporter EmrE"/>
    <property type="match status" value="2"/>
</dbReference>
<evidence type="ECO:0000259" key="7">
    <source>
        <dbReference type="Pfam" id="PF00892"/>
    </source>
</evidence>
<dbReference type="EMBL" id="CP037939">
    <property type="protein sequence ID" value="QBR47532.1"/>
    <property type="molecule type" value="Genomic_DNA"/>
</dbReference>
<feature type="domain" description="EamA" evidence="7">
    <location>
        <begin position="10"/>
        <end position="149"/>
    </location>
</feature>
<dbReference type="Pfam" id="PF00892">
    <property type="entry name" value="EamA"/>
    <property type="match status" value="2"/>
</dbReference>
<keyword evidence="3 6" id="KW-0812">Transmembrane</keyword>
<dbReference type="InterPro" id="IPR000620">
    <property type="entry name" value="EamA_dom"/>
</dbReference>
<dbReference type="PANTHER" id="PTHR32322:SF2">
    <property type="entry name" value="EAMA DOMAIN-CONTAINING PROTEIN"/>
    <property type="match status" value="1"/>
</dbReference>
<feature type="transmembrane region" description="Helical" evidence="6">
    <location>
        <begin position="159"/>
        <end position="180"/>
    </location>
</feature>
<gene>
    <name evidence="8" type="ORF">EW139_05110</name>
</gene>
<comment type="subcellular location">
    <subcellularLocation>
        <location evidence="1">Endomembrane system</location>
        <topology evidence="1">Multi-pass membrane protein</topology>
    </subcellularLocation>
</comment>
<accession>A0ABX5SJH9</accession>
<proteinExistence type="inferred from homology"/>
<feature type="transmembrane region" description="Helical" evidence="6">
    <location>
        <begin position="39"/>
        <end position="59"/>
    </location>
</feature>
<comment type="similarity">
    <text evidence="2">Belongs to the EamA transporter family.</text>
</comment>
<sequence>MHINKRKPGLGLLLAFLSPFLWSVSGIVAEDLFLHAGITVNWLVTLRMLISGLLILLYASIKHQKIFAIFKNFKDCFQLIIFTVFGMTALQFTFFKAVDTGNAATATVLQYLAPILIILFLSLINQKLPNRADTISVILAILGTVLIVTQGHFNSLNVPLIAVFWGVMVAFSDVVYTLLPHKLIGKYGALTIVGWSMLTGGLIMNFLFQPWGSSPKLNTIIVIELFIVIVFGTMFAYLFYLQSLQYIDPTTVSVLGAVEPLSSAILSVLFLNISFNATGILGFILVIGVTFLQYWSVKNFVPKYQS</sequence>
<feature type="transmembrane region" description="Helical" evidence="6">
    <location>
        <begin position="79"/>
        <end position="98"/>
    </location>
</feature>
<evidence type="ECO:0000256" key="5">
    <source>
        <dbReference type="ARBA" id="ARBA00023136"/>
    </source>
</evidence>
<organism evidence="8 9">
    <name type="scientific">Leuconostoc kimchii</name>
    <dbReference type="NCBI Taxonomy" id="136609"/>
    <lineage>
        <taxon>Bacteria</taxon>
        <taxon>Bacillati</taxon>
        <taxon>Bacillota</taxon>
        <taxon>Bacilli</taxon>
        <taxon>Lactobacillales</taxon>
        <taxon>Lactobacillaceae</taxon>
        <taxon>Leuconostoc</taxon>
    </lineage>
</organism>
<feature type="transmembrane region" description="Helical" evidence="6">
    <location>
        <begin position="220"/>
        <end position="240"/>
    </location>
</feature>
<keyword evidence="5 6" id="KW-0472">Membrane</keyword>
<feature type="transmembrane region" description="Helical" evidence="6">
    <location>
        <begin position="187"/>
        <end position="208"/>
    </location>
</feature>